<dbReference type="Gramene" id="TraesLDM4A03G02111950.1">
    <property type="protein sequence ID" value="TraesLDM4A03G02111950.1.CDS1"/>
    <property type="gene ID" value="TraesLDM4A03G02111950"/>
</dbReference>
<evidence type="ECO:0000256" key="1">
    <source>
        <dbReference type="SAM" id="MobiDB-lite"/>
    </source>
</evidence>
<dbReference type="Gramene" id="TraesROB_scaffold_113432_01G000100.1">
    <property type="protein sequence ID" value="TraesROB_scaffold_113432_01G000100.1"/>
    <property type="gene ID" value="TraesROB_scaffold_113432_01G000100"/>
</dbReference>
<gene>
    <name evidence="2" type="primary">LOC123082136</name>
</gene>
<dbReference type="EnsemblPlants" id="TraesCS4A02G205700.1">
    <property type="protein sequence ID" value="TraesCS4A02G205700.1.cds1"/>
    <property type="gene ID" value="TraesCS4A02G205700"/>
</dbReference>
<dbReference type="Gramene" id="TraesARI4A03G02150570.1">
    <property type="protein sequence ID" value="TraesARI4A03G02150570.1.CDS1"/>
    <property type="gene ID" value="TraesARI4A03G02150570"/>
</dbReference>
<proteinExistence type="predicted"/>
<dbReference type="Gramene" id="TraesCS4A03G0549200.1">
    <property type="protein sequence ID" value="TraesCS4A03G0549200.1.CDS1"/>
    <property type="gene ID" value="TraesCS4A03G0549200"/>
</dbReference>
<reference evidence="2" key="1">
    <citation type="submission" date="2018-08" db="EMBL/GenBank/DDBJ databases">
        <authorList>
            <person name="Rossello M."/>
        </authorList>
    </citation>
    <scope>NUCLEOTIDE SEQUENCE [LARGE SCALE GENOMIC DNA]</scope>
    <source>
        <strain evidence="2">cv. Chinese Spring</strain>
    </source>
</reference>
<dbReference type="OrthoDB" id="10278214at2759"/>
<evidence type="ECO:0000313" key="3">
    <source>
        <dbReference type="Proteomes" id="UP000019116"/>
    </source>
</evidence>
<dbReference type="KEGG" id="taes:123082136"/>
<organism evidence="2">
    <name type="scientific">Triticum aestivum</name>
    <name type="common">Wheat</name>
    <dbReference type="NCBI Taxonomy" id="4565"/>
    <lineage>
        <taxon>Eukaryota</taxon>
        <taxon>Viridiplantae</taxon>
        <taxon>Streptophyta</taxon>
        <taxon>Embryophyta</taxon>
        <taxon>Tracheophyta</taxon>
        <taxon>Spermatophyta</taxon>
        <taxon>Magnoliopsida</taxon>
        <taxon>Liliopsida</taxon>
        <taxon>Poales</taxon>
        <taxon>Poaceae</taxon>
        <taxon>BOP clade</taxon>
        <taxon>Pooideae</taxon>
        <taxon>Triticodae</taxon>
        <taxon>Triticeae</taxon>
        <taxon>Triticinae</taxon>
        <taxon>Triticum</taxon>
    </lineage>
</organism>
<accession>A0A3B6HUN4</accession>
<feature type="compositionally biased region" description="Basic and acidic residues" evidence="1">
    <location>
        <begin position="87"/>
        <end position="102"/>
    </location>
</feature>
<feature type="region of interest" description="Disordered" evidence="1">
    <location>
        <begin position="79"/>
        <end position="124"/>
    </location>
</feature>
<name>A0A3B6HUN4_WHEAT</name>
<dbReference type="Gramene" id="TraesWEE_scaffold_134121_01G000100.1">
    <property type="protein sequence ID" value="TraesWEE_scaffold_134121_01G000100.1"/>
    <property type="gene ID" value="TraesWEE_scaffold_134121_01G000100"/>
</dbReference>
<dbReference type="GeneID" id="123082136"/>
<dbReference type="Gramene" id="TraesCLE_scaffold_134904_01G000100.1">
    <property type="protein sequence ID" value="TraesCLE_scaffold_134904_01G000100.1"/>
    <property type="gene ID" value="TraesCLE_scaffold_134904_01G000100"/>
</dbReference>
<dbReference type="RefSeq" id="XP_044360477.1">
    <property type="nucleotide sequence ID" value="XM_044504542.1"/>
</dbReference>
<reference evidence="2" key="2">
    <citation type="submission" date="2018-10" db="UniProtKB">
        <authorList>
            <consortium name="EnsemblPlants"/>
        </authorList>
    </citation>
    <scope>IDENTIFICATION</scope>
</reference>
<dbReference type="AlphaFoldDB" id="A0A3B6HUN4"/>
<keyword evidence="3" id="KW-1185">Reference proteome</keyword>
<dbReference type="Gramene" id="TraesCS4A02G205700.1">
    <property type="protein sequence ID" value="TraesCS4A02G205700.1.cds1"/>
    <property type="gene ID" value="TraesCS4A02G205700"/>
</dbReference>
<dbReference type="Gramene" id="TraesSYM4A03G02140580.1">
    <property type="protein sequence ID" value="TraesSYM4A03G02140580.1.CDS1"/>
    <property type="gene ID" value="TraesSYM4A03G02140580"/>
</dbReference>
<protein>
    <submittedName>
        <fullName evidence="2">Uncharacterized protein</fullName>
    </submittedName>
</protein>
<dbReference type="Proteomes" id="UP000019116">
    <property type="component" value="Chromosome 4A"/>
</dbReference>
<dbReference type="Gramene" id="TraesJUL4A03G02132350.1">
    <property type="protein sequence ID" value="TraesJUL4A03G02132350.1.CDS1"/>
    <property type="gene ID" value="TraesJUL4A03G02132350"/>
</dbReference>
<feature type="compositionally biased region" description="Polar residues" evidence="1">
    <location>
        <begin position="111"/>
        <end position="124"/>
    </location>
</feature>
<dbReference type="OMA" id="MYETYEN"/>
<dbReference type="Gramene" id="TraesNOR4A03G02135110.1">
    <property type="protein sequence ID" value="TraesNOR4A03G02135110.1.CDS1"/>
    <property type="gene ID" value="TraesNOR4A03G02135110"/>
</dbReference>
<sequence>MSSIIVPVYINAPELSTILENNAGLEYLTKTRKVSARRLLSANAHGYPIPPPALEYMKQYHKAYFTDEAQEQLKAADPYVPSSAPAHEGDDQSHTSDDNGAERKKRKDLTESPTHQNQVCTSGVSSVLQQTISKRPKFCLEEIHRTGHPEVDVKGKSVPSATHPGFLTEDELKLAGVSATPEEYQEFLKTMEMMYETYENPCYDAEGLALGSLKRSEYFLMPDTIQYEPCTVDSICRGPAFWKPDQKLVSQVYALAKAQALQLGIAGDRQIKWAVLRAQAFSAGWYHGQKYSRLCSPPENSAEIYANDLGAIEKYLSDAWKLACFLPFLHELAFRTIGSTWSWNSDNATKYEGRARKFADSSSVAPALSYLTGKDLYGPALQWIGVEMPMKVLQRKVGRDAIPEVFALQCKAAPAGKALITTTHAVVKELKTLDCWKSIQDMRKLNDTIVSAMAGKIQANPWKYHAMPKPYNLKPLSEEEQLEVAAAMTCAEDFAPITFAFTQSVMGHHQLLGYMALKKYASGALYERFKKFFAFMRKKLAKDIGAKVVAEASGIPQR</sequence>
<evidence type="ECO:0000313" key="2">
    <source>
        <dbReference type="EnsemblPlants" id="TraesCS4A02G205700.1.cds1"/>
    </source>
</evidence>
<dbReference type="Gramene" id="TraesRN4A0100560600.1">
    <property type="protein sequence ID" value="TraesRN4A0100560600.1"/>
    <property type="gene ID" value="TraesRN4A0100560600"/>
</dbReference>
<dbReference type="Gramene" id="TraesCAD_scaffold_034639_01G000100.1">
    <property type="protein sequence ID" value="TraesCAD_scaffold_034639_01G000100.1"/>
    <property type="gene ID" value="TraesCAD_scaffold_034639_01G000100"/>
</dbReference>
<dbReference type="Gramene" id="TraesPARA_EIv1.0_1254930.1">
    <property type="protein sequence ID" value="TraesPARA_EIv1.0_1254930.1.CDS1"/>
    <property type="gene ID" value="TraesPARA_EIv1.0_1254930"/>
</dbReference>